<evidence type="ECO:0000313" key="5">
    <source>
        <dbReference type="Proteomes" id="UP000613743"/>
    </source>
</evidence>
<sequence length="148" mass="16863">MNWQLLSFAELSVDQLYELLKLRVNVFVVEQDCAYAELDEKDRHPQTMHLLAFEEEQLCGYARIIPPGVSYLQASIGRVAVAAEFRNKGVAKQLMLKSIETTKAHWPTQGIQIGAQEYLSGFYQQLGFEAVSEVYLEDGIPHLDMRLN</sequence>
<proteinExistence type="inferred from homology"/>
<dbReference type="CDD" id="cd04301">
    <property type="entry name" value="NAT_SF"/>
    <property type="match status" value="1"/>
</dbReference>
<dbReference type="FunFam" id="3.40.630.30:FF:000035">
    <property type="entry name" value="GNAT family N-acetyltransferase"/>
    <property type="match status" value="1"/>
</dbReference>
<dbReference type="Proteomes" id="UP000613743">
    <property type="component" value="Unassembled WGS sequence"/>
</dbReference>
<dbReference type="PROSITE" id="PS51186">
    <property type="entry name" value="GNAT"/>
    <property type="match status" value="1"/>
</dbReference>
<reference evidence="4" key="1">
    <citation type="journal article" date="2014" name="Int. J. Syst. Evol. Microbiol.">
        <title>Complete genome sequence of Corynebacterium casei LMG S-19264T (=DSM 44701T), isolated from a smear-ripened cheese.</title>
        <authorList>
            <consortium name="US DOE Joint Genome Institute (JGI-PGF)"/>
            <person name="Walter F."/>
            <person name="Albersmeier A."/>
            <person name="Kalinowski J."/>
            <person name="Ruckert C."/>
        </authorList>
    </citation>
    <scope>NUCLEOTIDE SEQUENCE</scope>
    <source>
        <strain evidence="4">JCM 30804</strain>
    </source>
</reference>
<dbReference type="RefSeq" id="WP_188919978.1">
    <property type="nucleotide sequence ID" value="NZ_BMPZ01000003.1"/>
</dbReference>
<dbReference type="InterPro" id="IPR000182">
    <property type="entry name" value="GNAT_dom"/>
</dbReference>
<dbReference type="SUPFAM" id="SSF55729">
    <property type="entry name" value="Acyl-CoA N-acyltransferases (Nat)"/>
    <property type="match status" value="1"/>
</dbReference>
<reference evidence="4" key="2">
    <citation type="submission" date="2020-09" db="EMBL/GenBank/DDBJ databases">
        <authorList>
            <person name="Sun Q."/>
            <person name="Ohkuma M."/>
        </authorList>
    </citation>
    <scope>NUCLEOTIDE SEQUENCE</scope>
    <source>
        <strain evidence="4">JCM 30804</strain>
    </source>
</reference>
<accession>A0A917JS04</accession>
<evidence type="ECO:0000256" key="1">
    <source>
        <dbReference type="ARBA" id="ARBA00009623"/>
    </source>
</evidence>
<organism evidence="4 5">
    <name type="scientific">Shewanella gelidii</name>
    <dbReference type="NCBI Taxonomy" id="1642821"/>
    <lineage>
        <taxon>Bacteria</taxon>
        <taxon>Pseudomonadati</taxon>
        <taxon>Pseudomonadota</taxon>
        <taxon>Gammaproteobacteria</taxon>
        <taxon>Alteromonadales</taxon>
        <taxon>Shewanellaceae</taxon>
        <taxon>Shewanella</taxon>
    </lineage>
</organism>
<comment type="caution">
    <text evidence="4">The sequence shown here is derived from an EMBL/GenBank/DDBJ whole genome shotgun (WGS) entry which is preliminary data.</text>
</comment>
<evidence type="ECO:0000256" key="2">
    <source>
        <dbReference type="ARBA" id="ARBA00072224"/>
    </source>
</evidence>
<keyword evidence="5" id="KW-1185">Reference proteome</keyword>
<dbReference type="AlphaFoldDB" id="A0A917JS04"/>
<dbReference type="InterPro" id="IPR016181">
    <property type="entry name" value="Acyl_CoA_acyltransferase"/>
</dbReference>
<dbReference type="GO" id="GO:0016747">
    <property type="term" value="F:acyltransferase activity, transferring groups other than amino-acyl groups"/>
    <property type="evidence" value="ECO:0007669"/>
    <property type="project" value="InterPro"/>
</dbReference>
<name>A0A917JS04_9GAMM</name>
<evidence type="ECO:0000313" key="4">
    <source>
        <dbReference type="EMBL" id="GGI80980.1"/>
    </source>
</evidence>
<comment type="similarity">
    <text evidence="1">Belongs to the UPF0039 (ElaA) family.</text>
</comment>
<dbReference type="Pfam" id="PF13673">
    <property type="entry name" value="Acetyltransf_10"/>
    <property type="match status" value="1"/>
</dbReference>
<protein>
    <recommendedName>
        <fullName evidence="2">Protein ElaA</fullName>
    </recommendedName>
</protein>
<gene>
    <name evidence="4" type="primary">elaA</name>
    <name evidence="4" type="ORF">GCM10009332_17920</name>
</gene>
<dbReference type="EMBL" id="BMPZ01000003">
    <property type="protein sequence ID" value="GGI80980.1"/>
    <property type="molecule type" value="Genomic_DNA"/>
</dbReference>
<dbReference type="Gene3D" id="3.40.630.30">
    <property type="match status" value="1"/>
</dbReference>
<evidence type="ECO:0000259" key="3">
    <source>
        <dbReference type="PROSITE" id="PS51186"/>
    </source>
</evidence>
<feature type="domain" description="N-acetyltransferase" evidence="3">
    <location>
        <begin position="6"/>
        <end position="148"/>
    </location>
</feature>